<accession>G5AMP3</accession>
<dbReference type="GO" id="GO:0004386">
    <property type="term" value="F:helicase activity"/>
    <property type="evidence" value="ECO:0007669"/>
    <property type="project" value="UniProtKB-KW"/>
</dbReference>
<dbReference type="STRING" id="10181.G5AMP3"/>
<dbReference type="EMBL" id="JH166020">
    <property type="protein sequence ID" value="EHA98303.1"/>
    <property type="molecule type" value="Genomic_DNA"/>
</dbReference>
<keyword evidence="2" id="KW-0347">Helicase</keyword>
<feature type="compositionally biased region" description="Basic and acidic residues" evidence="1">
    <location>
        <begin position="43"/>
        <end position="54"/>
    </location>
</feature>
<dbReference type="Proteomes" id="UP000006813">
    <property type="component" value="Unassembled WGS sequence"/>
</dbReference>
<reference evidence="2 3" key="1">
    <citation type="journal article" date="2011" name="Nature">
        <title>Genome sequencing reveals insights into physiology and longevity of the naked mole rat.</title>
        <authorList>
            <person name="Kim E.B."/>
            <person name="Fang X."/>
            <person name="Fushan A.A."/>
            <person name="Huang Z."/>
            <person name="Lobanov A.V."/>
            <person name="Han L."/>
            <person name="Marino S.M."/>
            <person name="Sun X."/>
            <person name="Turanov A.A."/>
            <person name="Yang P."/>
            <person name="Yim S.H."/>
            <person name="Zhao X."/>
            <person name="Kasaikina M.V."/>
            <person name="Stoletzki N."/>
            <person name="Peng C."/>
            <person name="Polak P."/>
            <person name="Xiong Z."/>
            <person name="Kiezun A."/>
            <person name="Zhu Y."/>
            <person name="Chen Y."/>
            <person name="Kryukov G.V."/>
            <person name="Zhang Q."/>
            <person name="Peshkin L."/>
            <person name="Yang L."/>
            <person name="Bronson R.T."/>
            <person name="Buffenstein R."/>
            <person name="Wang B."/>
            <person name="Han C."/>
            <person name="Li Q."/>
            <person name="Chen L."/>
            <person name="Zhao W."/>
            <person name="Sunyaev S.R."/>
            <person name="Park T.J."/>
            <person name="Zhang G."/>
            <person name="Wang J."/>
            <person name="Gladyshev V.N."/>
        </authorList>
    </citation>
    <scope>NUCLEOTIDE SEQUENCE [LARGE SCALE GENOMIC DNA]</scope>
</reference>
<dbReference type="InParanoid" id="G5AMP3"/>
<keyword evidence="2" id="KW-0067">ATP-binding</keyword>
<gene>
    <name evidence="2" type="ORF">GW7_00266</name>
</gene>
<evidence type="ECO:0000256" key="1">
    <source>
        <dbReference type="SAM" id="MobiDB-lite"/>
    </source>
</evidence>
<name>G5AMP3_HETGA</name>
<evidence type="ECO:0000313" key="2">
    <source>
        <dbReference type="EMBL" id="EHA98303.1"/>
    </source>
</evidence>
<protein>
    <submittedName>
        <fullName evidence="2">ATP-dependent RNA helicase DDX19B</fullName>
    </submittedName>
</protein>
<organism evidence="2 3">
    <name type="scientific">Heterocephalus glaber</name>
    <name type="common">Naked mole rat</name>
    <dbReference type="NCBI Taxonomy" id="10181"/>
    <lineage>
        <taxon>Eukaryota</taxon>
        <taxon>Metazoa</taxon>
        <taxon>Chordata</taxon>
        <taxon>Craniata</taxon>
        <taxon>Vertebrata</taxon>
        <taxon>Euteleostomi</taxon>
        <taxon>Mammalia</taxon>
        <taxon>Eutheria</taxon>
        <taxon>Euarchontoglires</taxon>
        <taxon>Glires</taxon>
        <taxon>Rodentia</taxon>
        <taxon>Hystricomorpha</taxon>
        <taxon>Bathyergidae</taxon>
        <taxon>Heterocephalus</taxon>
    </lineage>
</organism>
<evidence type="ECO:0000313" key="3">
    <source>
        <dbReference type="Proteomes" id="UP000006813"/>
    </source>
</evidence>
<keyword evidence="2" id="KW-0547">Nucleotide-binding</keyword>
<keyword evidence="2" id="KW-0378">Hydrolase</keyword>
<proteinExistence type="predicted"/>
<dbReference type="AlphaFoldDB" id="G5AMP3"/>
<feature type="region of interest" description="Disordered" evidence="1">
    <location>
        <begin position="35"/>
        <end position="54"/>
    </location>
</feature>
<sequence>MATDLWALAVDKQEAAAESLSNFHLKEEKIKPDANDAVVKTNANEEKTDEEKEDRAAQSLLHKVIRSNLVHNTNQVEVLQWDPSSSLYSVKSFEELHLKPQLLQKVCRGFQLSIQNIREHITFDAC</sequence>
<dbReference type="Gene3D" id="6.10.250.2170">
    <property type="match status" value="1"/>
</dbReference>